<dbReference type="InParanoid" id="A0A6I9SKG4"/>
<keyword evidence="1" id="KW-0472">Membrane</keyword>
<accession>A0A6I9SKG4</accession>
<dbReference type="PANTHER" id="PTHR33133:SF1">
    <property type="entry name" value="EXPRESSED PROTEIN-RELATED"/>
    <property type="match status" value="1"/>
</dbReference>
<dbReference type="Proteomes" id="UP000504604">
    <property type="component" value="Linkage group LG2"/>
</dbReference>
<evidence type="ECO:0000256" key="1">
    <source>
        <dbReference type="SAM" id="Phobius"/>
    </source>
</evidence>
<keyword evidence="2" id="KW-1185">Reference proteome</keyword>
<dbReference type="AlphaFoldDB" id="A0A6I9SKG4"/>
<reference evidence="3" key="1">
    <citation type="submission" date="2025-08" db="UniProtKB">
        <authorList>
            <consortium name="RefSeq"/>
        </authorList>
    </citation>
    <scope>IDENTIFICATION</scope>
</reference>
<name>A0A6I9SKG4_SESIN</name>
<dbReference type="PANTHER" id="PTHR33133">
    <property type="entry name" value="OS08G0107100 PROTEIN-RELATED"/>
    <property type="match status" value="1"/>
</dbReference>
<organism evidence="2 3">
    <name type="scientific">Sesamum indicum</name>
    <name type="common">Oriental sesame</name>
    <name type="synonym">Sesamum orientale</name>
    <dbReference type="NCBI Taxonomy" id="4182"/>
    <lineage>
        <taxon>Eukaryota</taxon>
        <taxon>Viridiplantae</taxon>
        <taxon>Streptophyta</taxon>
        <taxon>Embryophyta</taxon>
        <taxon>Tracheophyta</taxon>
        <taxon>Spermatophyta</taxon>
        <taxon>Magnoliopsida</taxon>
        <taxon>eudicotyledons</taxon>
        <taxon>Gunneridae</taxon>
        <taxon>Pentapetalae</taxon>
        <taxon>asterids</taxon>
        <taxon>lamiids</taxon>
        <taxon>Lamiales</taxon>
        <taxon>Pedaliaceae</taxon>
        <taxon>Sesamum</taxon>
    </lineage>
</organism>
<feature type="transmembrane region" description="Helical" evidence="1">
    <location>
        <begin position="237"/>
        <end position="262"/>
    </location>
</feature>
<dbReference type="RefSeq" id="XP_011070166.1">
    <property type="nucleotide sequence ID" value="XM_011071864.2"/>
</dbReference>
<dbReference type="KEGG" id="sind:105155880"/>
<feature type="transmembrane region" description="Helical" evidence="1">
    <location>
        <begin position="26"/>
        <end position="49"/>
    </location>
</feature>
<feature type="transmembrane region" description="Helical" evidence="1">
    <location>
        <begin position="147"/>
        <end position="165"/>
    </location>
</feature>
<proteinExistence type="predicted"/>
<keyword evidence="1" id="KW-1133">Transmembrane helix</keyword>
<feature type="transmembrane region" description="Helical" evidence="1">
    <location>
        <begin position="61"/>
        <end position="89"/>
    </location>
</feature>
<keyword evidence="1" id="KW-0812">Transmembrane</keyword>
<feature type="transmembrane region" description="Helical" evidence="1">
    <location>
        <begin position="204"/>
        <end position="225"/>
    </location>
</feature>
<sequence length="292" mass="33033">MEFSEFFHFLTILYESIKLLPKNRKLMASIAILSHIPPSILFLLFISSVQSSTNYIRTSQFLLIYVLEIAFFLLFITINHLSTVATILVSATSYSGKNISFEHIFSSIKGTWRRPLLTSFQVSRSSSNVYLFVPWAFLVAIGSPNPITISIAIFVGITFIVLQLYSSVVWALSQVVSIVEEGFQGREAVEKAAQVVEGQRLHGFMLNLFFSLLLSATFVVCWMVLGDKGSFFKNLTIYGLIVLNLTSFVKMLLFMAYTVLYFQCKQQHGEEIEMIGYLHYTKLPTSCQQAGE</sequence>
<evidence type="ECO:0000313" key="2">
    <source>
        <dbReference type="Proteomes" id="UP000504604"/>
    </source>
</evidence>
<protein>
    <submittedName>
        <fullName evidence="3">Uncharacterized protein LOC105155880</fullName>
    </submittedName>
</protein>
<dbReference type="OrthoDB" id="1165804at2759"/>
<gene>
    <name evidence="3" type="primary">LOC105155880</name>
</gene>
<dbReference type="GeneID" id="105155880"/>
<dbReference type="Gramene" id="SIN_1023897.t">
    <property type="protein sequence ID" value="SIN_1023897.t.cds1"/>
    <property type="gene ID" value="SIN_1023897"/>
</dbReference>
<evidence type="ECO:0000313" key="3">
    <source>
        <dbReference type="RefSeq" id="XP_011070166.1"/>
    </source>
</evidence>